<keyword evidence="5 8" id="KW-0378">Hydrolase</keyword>
<sequence>MALLEHTLQKKLDRTDSVHTPCYCEENVYLLVKKLAETGRAAADYSDLFIVFVSNERKQVLMWRQQAGSEGDGACVWDYHVFLVQKRVESEGGSLIWDLDTTLPFPVRFSTYYDEAFRPSIRLYKEFERLFRVVPAQTYLQHFSSDRSHMRRPDGSWMAPPPPYPPILKVEGVGHALIDYVNVKLADCDGPKEEETEQKRVDVGPAKLQGQKIRTFGIVHTESTFVCCFL</sequence>
<evidence type="ECO:0000313" key="11">
    <source>
        <dbReference type="Proteomes" id="UP000054558"/>
    </source>
</evidence>
<evidence type="ECO:0000256" key="2">
    <source>
        <dbReference type="ARBA" id="ARBA00011245"/>
    </source>
</evidence>
<dbReference type="OMA" id="GWGTVYS"/>
<comment type="function">
    <text evidence="8">Mediates the side-chain deamidation of N-terminal glutamine residues to glutamate, an important step in N-end rule pathway of protein degradation. Conversion of the resulting N-terminal glutamine to glutamate renders the protein susceptible to arginylation, polyubiquitination and degradation as specified by the N-end rule. Does not act on substrates with internal or C-terminal glutamine and does not act on non-glutamine residues in any position.</text>
</comment>
<dbReference type="GO" id="GO:0070773">
    <property type="term" value="F:protein-N-terminal glutamine amidohydrolase activity"/>
    <property type="evidence" value="ECO:0000318"/>
    <property type="project" value="GO_Central"/>
</dbReference>
<evidence type="ECO:0000256" key="6">
    <source>
        <dbReference type="ARBA" id="ARBA00029677"/>
    </source>
</evidence>
<comment type="subunit">
    <text evidence="2 8">Monomer.</text>
</comment>
<proteinExistence type="inferred from homology"/>
<dbReference type="PANTHER" id="PTHR13035">
    <property type="entry name" value="PROTEIN N-TERMINAL GLUTAMINE AMIDOHYDROLASE"/>
    <property type="match status" value="1"/>
</dbReference>
<dbReference type="Proteomes" id="UP000054558">
    <property type="component" value="Unassembled WGS sequence"/>
</dbReference>
<keyword evidence="11" id="KW-1185">Reference proteome</keyword>
<name>A0A1Y1HP92_KLENI</name>
<reference evidence="10 11" key="1">
    <citation type="journal article" date="2014" name="Nat. Commun.">
        <title>Klebsormidium flaccidum genome reveals primary factors for plant terrestrial adaptation.</title>
        <authorList>
            <person name="Hori K."/>
            <person name="Maruyama F."/>
            <person name="Fujisawa T."/>
            <person name="Togashi T."/>
            <person name="Yamamoto N."/>
            <person name="Seo M."/>
            <person name="Sato S."/>
            <person name="Yamada T."/>
            <person name="Mori H."/>
            <person name="Tajima N."/>
            <person name="Moriyama T."/>
            <person name="Ikeuchi M."/>
            <person name="Watanabe M."/>
            <person name="Wada H."/>
            <person name="Kobayashi K."/>
            <person name="Saito M."/>
            <person name="Masuda T."/>
            <person name="Sasaki-Sekimoto Y."/>
            <person name="Mashiguchi K."/>
            <person name="Awai K."/>
            <person name="Shimojima M."/>
            <person name="Masuda S."/>
            <person name="Iwai M."/>
            <person name="Nobusawa T."/>
            <person name="Narise T."/>
            <person name="Kondo S."/>
            <person name="Saito H."/>
            <person name="Sato R."/>
            <person name="Murakawa M."/>
            <person name="Ihara Y."/>
            <person name="Oshima-Yamada Y."/>
            <person name="Ohtaka K."/>
            <person name="Satoh M."/>
            <person name="Sonobe K."/>
            <person name="Ishii M."/>
            <person name="Ohtani R."/>
            <person name="Kanamori-Sato M."/>
            <person name="Honoki R."/>
            <person name="Miyazaki D."/>
            <person name="Mochizuki H."/>
            <person name="Umetsu J."/>
            <person name="Higashi K."/>
            <person name="Shibata D."/>
            <person name="Kamiya Y."/>
            <person name="Sato N."/>
            <person name="Nakamura Y."/>
            <person name="Tabata S."/>
            <person name="Ida S."/>
            <person name="Kurokawa K."/>
            <person name="Ohta H."/>
        </authorList>
    </citation>
    <scope>NUCLEOTIDE SEQUENCE [LARGE SCALE GENOMIC DNA]</scope>
    <source>
        <strain evidence="10 11">NIES-2285</strain>
    </source>
</reference>
<evidence type="ECO:0000256" key="5">
    <source>
        <dbReference type="ARBA" id="ARBA00022801"/>
    </source>
</evidence>
<dbReference type="InterPro" id="IPR023128">
    <property type="entry name" value="Prot_N_Gln_amidohydro_ab_roll"/>
</dbReference>
<evidence type="ECO:0000256" key="7">
    <source>
        <dbReference type="ARBA" id="ARBA00048768"/>
    </source>
</evidence>
<evidence type="ECO:0000256" key="1">
    <source>
        <dbReference type="ARBA" id="ARBA00008985"/>
    </source>
</evidence>
<dbReference type="Gene3D" id="3.10.620.10">
    <property type="entry name" value="Protein N-terminal glutamine amidohydrolase, alpha beta roll"/>
    <property type="match status" value="1"/>
</dbReference>
<dbReference type="EMBL" id="DF236989">
    <property type="protein sequence ID" value="GAQ79863.1"/>
    <property type="molecule type" value="Genomic_DNA"/>
</dbReference>
<dbReference type="Pfam" id="PF09764">
    <property type="entry name" value="Nt_Gln_amidase"/>
    <property type="match status" value="1"/>
</dbReference>
<dbReference type="GO" id="GO:0005634">
    <property type="term" value="C:nucleus"/>
    <property type="evidence" value="ECO:0000318"/>
    <property type="project" value="GO_Central"/>
</dbReference>
<evidence type="ECO:0000313" key="10">
    <source>
        <dbReference type="EMBL" id="GAQ79863.1"/>
    </source>
</evidence>
<dbReference type="STRING" id="105231.A0A1Y1HP92"/>
<evidence type="ECO:0000256" key="4">
    <source>
        <dbReference type="ARBA" id="ARBA00021247"/>
    </source>
</evidence>
<dbReference type="GO" id="GO:0005829">
    <property type="term" value="C:cytosol"/>
    <property type="evidence" value="ECO:0000318"/>
    <property type="project" value="GO_Central"/>
</dbReference>
<dbReference type="AlphaFoldDB" id="A0A1Y1HP92"/>
<organism evidence="10 11">
    <name type="scientific">Klebsormidium nitens</name>
    <name type="common">Green alga</name>
    <name type="synonym">Ulothrix nitens</name>
    <dbReference type="NCBI Taxonomy" id="105231"/>
    <lineage>
        <taxon>Eukaryota</taxon>
        <taxon>Viridiplantae</taxon>
        <taxon>Streptophyta</taxon>
        <taxon>Klebsormidiophyceae</taxon>
        <taxon>Klebsormidiales</taxon>
        <taxon>Klebsormidiaceae</taxon>
        <taxon>Klebsormidium</taxon>
    </lineage>
</organism>
<dbReference type="PANTHER" id="PTHR13035:SF0">
    <property type="entry name" value="PROTEIN N-TERMINAL GLUTAMINE AMIDOHYDROLASE"/>
    <property type="match status" value="1"/>
</dbReference>
<feature type="domain" description="Protein N-terminal glutamine amidohydrolase alpha beta roll" evidence="9">
    <location>
        <begin position="19"/>
        <end position="187"/>
    </location>
</feature>
<dbReference type="EC" id="3.5.1.122" evidence="3 8"/>
<accession>A0A1Y1HP92</accession>
<dbReference type="OrthoDB" id="191192at2759"/>
<comment type="similarity">
    <text evidence="1 8">Belongs to the NTAQ1 family.</text>
</comment>
<dbReference type="InterPro" id="IPR037132">
    <property type="entry name" value="N_Gln_amidohydro_ab_roll_sf"/>
</dbReference>
<dbReference type="InterPro" id="IPR039733">
    <property type="entry name" value="NTAQ1"/>
</dbReference>
<gene>
    <name evidence="10" type="ORF">KFL_000400060</name>
</gene>
<evidence type="ECO:0000256" key="8">
    <source>
        <dbReference type="RuleBase" id="RU367082"/>
    </source>
</evidence>
<evidence type="ECO:0000256" key="3">
    <source>
        <dbReference type="ARBA" id="ARBA00012718"/>
    </source>
</evidence>
<protein>
    <recommendedName>
        <fullName evidence="4 8">Protein N-terminal glutamine amidohydrolase</fullName>
        <ecNumber evidence="3 8">3.5.1.122</ecNumber>
    </recommendedName>
    <alternativeName>
        <fullName evidence="6 8">Protein NH2-terminal glutamine deamidase</fullName>
    </alternativeName>
</protein>
<comment type="catalytic activity">
    <reaction evidence="7 8">
        <text>N-terminal L-glutaminyl-[protein] + H2O = N-terminal L-glutamyl-[protein] + NH4(+)</text>
        <dbReference type="Rhea" id="RHEA:50680"/>
        <dbReference type="Rhea" id="RHEA-COMP:12668"/>
        <dbReference type="Rhea" id="RHEA-COMP:12777"/>
        <dbReference type="ChEBI" id="CHEBI:15377"/>
        <dbReference type="ChEBI" id="CHEBI:28938"/>
        <dbReference type="ChEBI" id="CHEBI:64721"/>
        <dbReference type="ChEBI" id="CHEBI:64722"/>
        <dbReference type="EC" id="3.5.1.122"/>
    </reaction>
</comment>
<dbReference type="GO" id="GO:0008418">
    <property type="term" value="F:protein-N-terminal asparagine amidohydrolase activity"/>
    <property type="evidence" value="ECO:0007669"/>
    <property type="project" value="UniProtKB-UniRule"/>
</dbReference>
<evidence type="ECO:0000259" key="9">
    <source>
        <dbReference type="Pfam" id="PF09764"/>
    </source>
</evidence>